<dbReference type="InterPro" id="IPR020010">
    <property type="entry name" value="CHP03503"/>
</dbReference>
<organism evidence="3 4">
    <name type="scientific">Salinimonas marina</name>
    <dbReference type="NCBI Taxonomy" id="2785918"/>
    <lineage>
        <taxon>Bacteria</taxon>
        <taxon>Pseudomonadati</taxon>
        <taxon>Pseudomonadota</taxon>
        <taxon>Gammaproteobacteria</taxon>
        <taxon>Alteromonadales</taxon>
        <taxon>Alteromonadaceae</taxon>
        <taxon>Alteromonas/Salinimonas group</taxon>
        <taxon>Salinimonas</taxon>
    </lineage>
</organism>
<feature type="transmembrane region" description="Helical" evidence="1">
    <location>
        <begin position="412"/>
        <end position="436"/>
    </location>
</feature>
<dbReference type="KEGG" id="smaa:IT774_09495"/>
<keyword evidence="1" id="KW-0812">Transmembrane</keyword>
<keyword evidence="2" id="KW-0732">Signal</keyword>
<dbReference type="NCBIfam" id="TIGR03503">
    <property type="entry name" value="TIGR03503 family protein"/>
    <property type="match status" value="1"/>
</dbReference>
<evidence type="ECO:0000313" key="4">
    <source>
        <dbReference type="Proteomes" id="UP000595095"/>
    </source>
</evidence>
<dbReference type="AlphaFoldDB" id="A0A7S9DV11"/>
<proteinExistence type="predicted"/>
<keyword evidence="1" id="KW-1133">Transmembrane helix</keyword>
<evidence type="ECO:0000256" key="1">
    <source>
        <dbReference type="SAM" id="Phobius"/>
    </source>
</evidence>
<reference evidence="3 4" key="1">
    <citation type="submission" date="2020-11" db="EMBL/GenBank/DDBJ databases">
        <title>Complete genome sequence for Salinimonas sp. strain G2-b.</title>
        <authorList>
            <person name="Park S.-J."/>
        </authorList>
    </citation>
    <scope>NUCLEOTIDE SEQUENCE [LARGE SCALE GENOMIC DNA]</scope>
    <source>
        <strain evidence="3 4">G2-b</strain>
    </source>
</reference>
<evidence type="ECO:0000256" key="2">
    <source>
        <dbReference type="SAM" id="SignalP"/>
    </source>
</evidence>
<protein>
    <submittedName>
        <fullName evidence="3">TIGR03503 family protein</fullName>
    </submittedName>
</protein>
<evidence type="ECO:0000313" key="3">
    <source>
        <dbReference type="EMBL" id="QPG04483.1"/>
    </source>
</evidence>
<dbReference type="Proteomes" id="UP000595095">
    <property type="component" value="Chromosome"/>
</dbReference>
<feature type="chain" id="PRO_5032832455" evidence="2">
    <location>
        <begin position="29"/>
        <end position="485"/>
    </location>
</feature>
<dbReference type="NCBIfam" id="NF041940">
    <property type="entry name" value="choice_anch_X"/>
    <property type="match status" value="1"/>
</dbReference>
<dbReference type="EMBL" id="CP064795">
    <property type="protein sequence ID" value="QPG04483.1"/>
    <property type="molecule type" value="Genomic_DNA"/>
</dbReference>
<keyword evidence="1" id="KW-0472">Membrane</keyword>
<feature type="signal peptide" evidence="2">
    <location>
        <begin position="1"/>
        <end position="28"/>
    </location>
</feature>
<gene>
    <name evidence="3" type="ORF">IT774_09495</name>
</gene>
<name>A0A7S9DV11_9ALTE</name>
<accession>A0A7S9DV11</accession>
<sequence length="485" mass="53344">MFVASKPKRIIRQLSLVLLAGWSIAASALQQQEDTVSMASVEPRQVIRELGDDYQNSITLLQNRFRVDHNVSEVTMVFFREYGSAPVVLVRPDGSKIFQSRASDENAKWFDADSYDMVTIKEPVPGPWQAVGQIHPQSRVMVVSEIELQAPSLPSMLFSGEILKQTATLTNGGKPIKEPGFREVVELQIELISTNNPNYDNFKSDKQVIATFADNGRGMDEKPGDGIFTGQFNLVIPAGEWTPVFSVTTPMFTREQVDRPFILHNNPINLRTTLAADKPDDAGHHTLHIEVDRDKVDINSLLIDGKVRYPNGDMHNFSLTEPTDAARTYEMVAMEEGRFTVRLTAYGKTRQGRDFILNVPEYSFVVEAEPPPPQAAAADIAVEEPVAVSEEEPSVPTPAGHNTDTAIDDNSLVLILVAVNGTILLVVGSVVGFVLWRRKKASVTADELDLNLDNPSAATPNPTPGIKDKILSLLGKKSKAESTNS</sequence>
<keyword evidence="4" id="KW-1185">Reference proteome</keyword>